<feature type="compositionally biased region" description="Low complexity" evidence="1">
    <location>
        <begin position="149"/>
        <end position="166"/>
    </location>
</feature>
<feature type="compositionally biased region" description="Basic residues" evidence="1">
    <location>
        <begin position="37"/>
        <end position="68"/>
    </location>
</feature>
<feature type="compositionally biased region" description="Basic residues" evidence="1">
    <location>
        <begin position="94"/>
        <end position="105"/>
    </location>
</feature>
<feature type="compositionally biased region" description="Basic residues" evidence="1">
    <location>
        <begin position="248"/>
        <end position="259"/>
    </location>
</feature>
<feature type="compositionally biased region" description="Low complexity" evidence="1">
    <location>
        <begin position="204"/>
        <end position="215"/>
    </location>
</feature>
<feature type="compositionally biased region" description="Low complexity" evidence="1">
    <location>
        <begin position="82"/>
        <end position="93"/>
    </location>
</feature>
<feature type="compositionally biased region" description="Basic residues" evidence="1">
    <location>
        <begin position="133"/>
        <end position="148"/>
    </location>
</feature>
<name>A0A6J4RAY4_9ACTN</name>
<organism evidence="2">
    <name type="scientific">uncultured Solirubrobacteraceae bacterium</name>
    <dbReference type="NCBI Taxonomy" id="1162706"/>
    <lineage>
        <taxon>Bacteria</taxon>
        <taxon>Bacillati</taxon>
        <taxon>Actinomycetota</taxon>
        <taxon>Thermoleophilia</taxon>
        <taxon>Solirubrobacterales</taxon>
        <taxon>Solirubrobacteraceae</taxon>
        <taxon>environmental samples</taxon>
    </lineage>
</organism>
<evidence type="ECO:0000313" key="2">
    <source>
        <dbReference type="EMBL" id="CAA9464029.1"/>
    </source>
</evidence>
<feature type="compositionally biased region" description="Basic and acidic residues" evidence="1">
    <location>
        <begin position="187"/>
        <end position="203"/>
    </location>
</feature>
<sequence length="358" mass="39538">APRRRRRALGPASARSRRPGGDRRRAVPDQRDLPALPRRRPGRGPRDHPRGRRRGRHRGGPRAARRGGLRSLLQRQRDPHGAARQAAAGGLHAAPRHVLRGRQRGAHAGSQDQGGRDLRPHHPRGTLAERGGRAGRRLAGPRRLRAHGPRAALPAPGPRARTAGRAQDARGIPVPGDLQADRRRRPARPDRQAARRLRAELRLGADAAGQAAQPDPLRRAHHRLDGRARGRAGQGASPDRRGHPQPPARRHGARHRRDHPLRDRQLGAPHPRLRARGRRPLQHAAAPGPAAHADRQSGTGLDEGGRQPRRRALPLLRGQAGHLRGARLLVDRRRLPARQRALQRRARRGRRAVADHLL</sequence>
<feature type="compositionally biased region" description="Basic and acidic residues" evidence="1">
    <location>
        <begin position="19"/>
        <end position="32"/>
    </location>
</feature>
<feature type="region of interest" description="Disordered" evidence="1">
    <location>
        <begin position="1"/>
        <end position="313"/>
    </location>
</feature>
<feature type="compositionally biased region" description="Basic residues" evidence="1">
    <location>
        <begin position="271"/>
        <end position="281"/>
    </location>
</feature>
<feature type="non-terminal residue" evidence="2">
    <location>
        <position position="358"/>
    </location>
</feature>
<dbReference type="AlphaFoldDB" id="A0A6J4RAY4"/>
<accession>A0A6J4RAY4</accession>
<dbReference type="EMBL" id="CADCVJ010000029">
    <property type="protein sequence ID" value="CAA9464029.1"/>
    <property type="molecule type" value="Genomic_DNA"/>
</dbReference>
<evidence type="ECO:0000256" key="1">
    <source>
        <dbReference type="SAM" id="MobiDB-lite"/>
    </source>
</evidence>
<protein>
    <submittedName>
        <fullName evidence="2">FIG004453: protein YceG like</fullName>
    </submittedName>
</protein>
<gene>
    <name evidence="2" type="ORF">AVDCRST_MAG38-511</name>
</gene>
<proteinExistence type="predicted"/>
<reference evidence="2" key="1">
    <citation type="submission" date="2020-02" db="EMBL/GenBank/DDBJ databases">
        <authorList>
            <person name="Meier V. D."/>
        </authorList>
    </citation>
    <scope>NUCLEOTIDE SEQUENCE</scope>
    <source>
        <strain evidence="2">AVDCRST_MAG38</strain>
    </source>
</reference>
<feature type="non-terminal residue" evidence="2">
    <location>
        <position position="1"/>
    </location>
</feature>